<proteinExistence type="predicted"/>
<keyword evidence="2" id="KW-1185">Reference proteome</keyword>
<organism evidence="1 2">
    <name type="scientific">[Emmonsia] crescens</name>
    <dbReference type="NCBI Taxonomy" id="73230"/>
    <lineage>
        <taxon>Eukaryota</taxon>
        <taxon>Fungi</taxon>
        <taxon>Dikarya</taxon>
        <taxon>Ascomycota</taxon>
        <taxon>Pezizomycotina</taxon>
        <taxon>Eurotiomycetes</taxon>
        <taxon>Eurotiomycetidae</taxon>
        <taxon>Onygenales</taxon>
        <taxon>Ajellomycetaceae</taxon>
        <taxon>Emergomyces</taxon>
    </lineage>
</organism>
<evidence type="ECO:0000313" key="1">
    <source>
        <dbReference type="EMBL" id="PGH34967.1"/>
    </source>
</evidence>
<gene>
    <name evidence="1" type="ORF">GX50_02206</name>
</gene>
<dbReference type="EMBL" id="PDND01000030">
    <property type="protein sequence ID" value="PGH34967.1"/>
    <property type="molecule type" value="Genomic_DNA"/>
</dbReference>
<dbReference type="AlphaFoldDB" id="A0A2B7ZQA2"/>
<comment type="caution">
    <text evidence="1">The sequence shown here is derived from an EMBL/GenBank/DDBJ whole genome shotgun (WGS) entry which is preliminary data.</text>
</comment>
<sequence length="90" mass="10412">MERIAGENLASGWDTLKHNQKKAISQRLREYWEQLPQTEIPRFLLQPQQATLCLTAYFGVTTPTRHGSSDGPFKNEDQLNATLVKKYMFK</sequence>
<dbReference type="Proteomes" id="UP000226031">
    <property type="component" value="Unassembled WGS sequence"/>
</dbReference>
<accession>A0A2B7ZQA2</accession>
<protein>
    <submittedName>
        <fullName evidence="1">Uncharacterized protein</fullName>
    </submittedName>
</protein>
<reference evidence="1 2" key="1">
    <citation type="submission" date="2017-10" db="EMBL/GenBank/DDBJ databases">
        <title>Comparative genomics in systemic dimorphic fungi from Ajellomycetaceae.</title>
        <authorList>
            <person name="Munoz J.F."/>
            <person name="Mcewen J.G."/>
            <person name="Clay O.K."/>
            <person name="Cuomo C.A."/>
        </authorList>
    </citation>
    <scope>NUCLEOTIDE SEQUENCE [LARGE SCALE GENOMIC DNA]</scope>
    <source>
        <strain evidence="1 2">UAMH4076</strain>
    </source>
</reference>
<evidence type="ECO:0000313" key="2">
    <source>
        <dbReference type="Proteomes" id="UP000226031"/>
    </source>
</evidence>
<name>A0A2B7ZQA2_9EURO</name>